<accession>A0A4Y2JHX5</accession>
<comment type="caution">
    <text evidence="4">The sequence shown here is derived from an EMBL/GenBank/DDBJ whole genome shotgun (WGS) entry which is preliminary data.</text>
</comment>
<evidence type="ECO:0000256" key="3">
    <source>
        <dbReference type="PROSITE-ProRule" id="PRU00221"/>
    </source>
</evidence>
<dbReference type="OrthoDB" id="6420512at2759"/>
<keyword evidence="1 3" id="KW-0853">WD repeat</keyword>
<evidence type="ECO:0000313" key="4">
    <source>
        <dbReference type="EMBL" id="GBM89933.1"/>
    </source>
</evidence>
<feature type="repeat" description="WD" evidence="3">
    <location>
        <begin position="44"/>
        <end position="85"/>
    </location>
</feature>
<protein>
    <submittedName>
        <fullName evidence="4">WD repeat-containing protein 36</fullName>
    </submittedName>
</protein>
<evidence type="ECO:0000256" key="1">
    <source>
        <dbReference type="ARBA" id="ARBA00022574"/>
    </source>
</evidence>
<dbReference type="InterPro" id="IPR019775">
    <property type="entry name" value="WD40_repeat_CS"/>
</dbReference>
<dbReference type="AlphaFoldDB" id="A0A4Y2JHX5"/>
<evidence type="ECO:0000256" key="2">
    <source>
        <dbReference type="ARBA" id="ARBA00022737"/>
    </source>
</evidence>
<dbReference type="PROSITE" id="PS50082">
    <property type="entry name" value="WD_REPEATS_2"/>
    <property type="match status" value="1"/>
</dbReference>
<dbReference type="PANTHER" id="PTHR22840:SF12">
    <property type="entry name" value="WD REPEAT-CONTAINING PROTEIN 36"/>
    <property type="match status" value="1"/>
</dbReference>
<dbReference type="PANTHER" id="PTHR22840">
    <property type="entry name" value="WD REPEAT-CONTAINING PROTEIN 36"/>
    <property type="match status" value="1"/>
</dbReference>
<sequence>MLNQYWVKELCSSAYYFSPMLAVAMDKLTVLLVDIESRRIIREFTDNAGSICDMTCSADFKWLIAATSDSSIKTWDISSGKLVDSFSVTPLCVSLTMSPSGEYLATVHAGSPGIYYYSNLPTTLFYSLLQCFTPSIT</sequence>
<dbReference type="InterPro" id="IPR015943">
    <property type="entry name" value="WD40/YVTN_repeat-like_dom_sf"/>
</dbReference>
<dbReference type="Pfam" id="PF25168">
    <property type="entry name" value="Beta-prop_WDR36-Utp21_2nd"/>
    <property type="match status" value="1"/>
</dbReference>
<evidence type="ECO:0000313" key="5">
    <source>
        <dbReference type="Proteomes" id="UP000499080"/>
    </source>
</evidence>
<dbReference type="InterPro" id="IPR001680">
    <property type="entry name" value="WD40_rpt"/>
</dbReference>
<reference evidence="4 5" key="1">
    <citation type="journal article" date="2019" name="Sci. Rep.">
        <title>Orb-weaving spider Araneus ventricosus genome elucidates the spidroin gene catalogue.</title>
        <authorList>
            <person name="Kono N."/>
            <person name="Nakamura H."/>
            <person name="Ohtoshi R."/>
            <person name="Moran D.A.P."/>
            <person name="Shinohara A."/>
            <person name="Yoshida Y."/>
            <person name="Fujiwara M."/>
            <person name="Mori M."/>
            <person name="Tomita M."/>
            <person name="Arakawa K."/>
        </authorList>
    </citation>
    <scope>NUCLEOTIDE SEQUENCE [LARGE SCALE GENOMIC DNA]</scope>
</reference>
<dbReference type="GO" id="GO:0034388">
    <property type="term" value="C:Pwp2p-containing subcomplex of 90S preribosome"/>
    <property type="evidence" value="ECO:0007669"/>
    <property type="project" value="TreeGrafter"/>
</dbReference>
<gene>
    <name evidence="4" type="primary">WDR36_14</name>
    <name evidence="4" type="ORF">AVEN_88656_1</name>
</gene>
<proteinExistence type="predicted"/>
<dbReference type="EMBL" id="BGPR01003585">
    <property type="protein sequence ID" value="GBM89933.1"/>
    <property type="molecule type" value="Genomic_DNA"/>
</dbReference>
<dbReference type="SUPFAM" id="SSF50978">
    <property type="entry name" value="WD40 repeat-like"/>
    <property type="match status" value="1"/>
</dbReference>
<keyword evidence="2" id="KW-0677">Repeat</keyword>
<dbReference type="InterPro" id="IPR036322">
    <property type="entry name" value="WD40_repeat_dom_sf"/>
</dbReference>
<dbReference type="PROSITE" id="PS00678">
    <property type="entry name" value="WD_REPEATS_1"/>
    <property type="match status" value="1"/>
</dbReference>
<dbReference type="GO" id="GO:0032040">
    <property type="term" value="C:small-subunit processome"/>
    <property type="evidence" value="ECO:0007669"/>
    <property type="project" value="TreeGrafter"/>
</dbReference>
<keyword evidence="5" id="KW-1185">Reference proteome</keyword>
<dbReference type="Proteomes" id="UP000499080">
    <property type="component" value="Unassembled WGS sequence"/>
</dbReference>
<dbReference type="GO" id="GO:0006364">
    <property type="term" value="P:rRNA processing"/>
    <property type="evidence" value="ECO:0007669"/>
    <property type="project" value="TreeGrafter"/>
</dbReference>
<organism evidence="4 5">
    <name type="scientific">Araneus ventricosus</name>
    <name type="common">Orbweaver spider</name>
    <name type="synonym">Epeira ventricosa</name>
    <dbReference type="NCBI Taxonomy" id="182803"/>
    <lineage>
        <taxon>Eukaryota</taxon>
        <taxon>Metazoa</taxon>
        <taxon>Ecdysozoa</taxon>
        <taxon>Arthropoda</taxon>
        <taxon>Chelicerata</taxon>
        <taxon>Arachnida</taxon>
        <taxon>Araneae</taxon>
        <taxon>Araneomorphae</taxon>
        <taxon>Entelegynae</taxon>
        <taxon>Araneoidea</taxon>
        <taxon>Araneidae</taxon>
        <taxon>Araneus</taxon>
    </lineage>
</organism>
<name>A0A4Y2JHX5_ARAVE</name>
<dbReference type="SMART" id="SM00320">
    <property type="entry name" value="WD40"/>
    <property type="match status" value="1"/>
</dbReference>
<dbReference type="Gene3D" id="2.130.10.10">
    <property type="entry name" value="YVTN repeat-like/Quinoprotein amine dehydrogenase"/>
    <property type="match status" value="1"/>
</dbReference>